<comment type="caution">
    <text evidence="1">The sequence shown here is derived from an EMBL/GenBank/DDBJ whole genome shotgun (WGS) entry which is preliminary data.</text>
</comment>
<keyword evidence="2" id="KW-1185">Reference proteome</keyword>
<sequence>MDGGVTGDDGPPKNVGIGATEENIVNGVGAIGRELPIVSQTPNKLVLRGAFREDVDSLNTGFYIIRDIEGDVTKPPVTIKVDITDSKGVFLVLERAMDEISKGALVRNPFVVEEDDFVSLMDNPSMATKVVFPAFHDAFPNPRDRLLGLVWTSNQDLRSLAGHPNELHNVRENAAKVSLSQDSPTSHVEEVSFPACQPTIHGIYDELEVLVGTLVVEDGESQVLTKGVTGPNIEDAGALRGFFSFEVGIKNNLRFPIVDALTRALAEIRHGGQDGVVVLGISSSEKSEIISKEEVGKPRSSSGNLDGVPDILLHFYINGSG</sequence>
<accession>A0ABQ7VYT5</accession>
<dbReference type="Proteomes" id="UP000826656">
    <property type="component" value="Unassembled WGS sequence"/>
</dbReference>
<dbReference type="EMBL" id="JAIVGD010000005">
    <property type="protein sequence ID" value="KAH0773650.1"/>
    <property type="molecule type" value="Genomic_DNA"/>
</dbReference>
<proteinExistence type="predicted"/>
<gene>
    <name evidence="1" type="ORF">KY290_010787</name>
</gene>
<evidence type="ECO:0000313" key="1">
    <source>
        <dbReference type="EMBL" id="KAH0773650.1"/>
    </source>
</evidence>
<organism evidence="1 2">
    <name type="scientific">Solanum tuberosum</name>
    <name type="common">Potato</name>
    <dbReference type="NCBI Taxonomy" id="4113"/>
    <lineage>
        <taxon>Eukaryota</taxon>
        <taxon>Viridiplantae</taxon>
        <taxon>Streptophyta</taxon>
        <taxon>Embryophyta</taxon>
        <taxon>Tracheophyta</taxon>
        <taxon>Spermatophyta</taxon>
        <taxon>Magnoliopsida</taxon>
        <taxon>eudicotyledons</taxon>
        <taxon>Gunneridae</taxon>
        <taxon>Pentapetalae</taxon>
        <taxon>asterids</taxon>
        <taxon>lamiids</taxon>
        <taxon>Solanales</taxon>
        <taxon>Solanaceae</taxon>
        <taxon>Solanoideae</taxon>
        <taxon>Solaneae</taxon>
        <taxon>Solanum</taxon>
    </lineage>
</organism>
<evidence type="ECO:0000313" key="2">
    <source>
        <dbReference type="Proteomes" id="UP000826656"/>
    </source>
</evidence>
<name>A0ABQ7VYT5_SOLTU</name>
<reference evidence="1 2" key="1">
    <citation type="journal article" date="2021" name="bioRxiv">
        <title>Chromosome-scale and haplotype-resolved genome assembly of a tetraploid potato cultivar.</title>
        <authorList>
            <person name="Sun H."/>
            <person name="Jiao W.-B."/>
            <person name="Krause K."/>
            <person name="Campoy J.A."/>
            <person name="Goel M."/>
            <person name="Folz-Donahue K."/>
            <person name="Kukat C."/>
            <person name="Huettel B."/>
            <person name="Schneeberger K."/>
        </authorList>
    </citation>
    <scope>NUCLEOTIDE SEQUENCE [LARGE SCALE GENOMIC DNA]</scope>
    <source>
        <strain evidence="1">SolTubOtavaFocal</strain>
        <tissue evidence="1">Leaves</tissue>
    </source>
</reference>
<protein>
    <submittedName>
        <fullName evidence="1">Uncharacterized protein</fullName>
    </submittedName>
</protein>